<dbReference type="Pfam" id="PF08585">
    <property type="entry name" value="RMI1_N_C"/>
    <property type="match status" value="1"/>
</dbReference>
<evidence type="ECO:0000256" key="3">
    <source>
        <dbReference type="SAM" id="MobiDB-lite"/>
    </source>
</evidence>
<feature type="compositionally biased region" description="Polar residues" evidence="3">
    <location>
        <begin position="190"/>
        <end position="206"/>
    </location>
</feature>
<comment type="caution">
    <text evidence="7">The sequence shown here is derived from an EMBL/GenBank/DDBJ whole genome shotgun (WGS) entry which is preliminary data.</text>
</comment>
<evidence type="ECO:0000313" key="9">
    <source>
        <dbReference type="Proteomes" id="UP000310685"/>
    </source>
</evidence>
<dbReference type="InterPro" id="IPR042470">
    <property type="entry name" value="RMI1_N_C_sf"/>
</dbReference>
<gene>
    <name evidence="7" type="ORF">E3Q17_01648</name>
    <name evidence="6" type="ORF">E3Q22_01806</name>
</gene>
<evidence type="ECO:0000256" key="2">
    <source>
        <dbReference type="ARBA" id="ARBA00018987"/>
    </source>
</evidence>
<evidence type="ECO:0000256" key="1">
    <source>
        <dbReference type="ARBA" id="ARBA00006395"/>
    </source>
</evidence>
<evidence type="ECO:0000259" key="5">
    <source>
        <dbReference type="Pfam" id="PF21000"/>
    </source>
</evidence>
<dbReference type="Proteomes" id="UP000310685">
    <property type="component" value="Unassembled WGS sequence"/>
</dbReference>
<reference evidence="8 9" key="1">
    <citation type="submission" date="2019-03" db="EMBL/GenBank/DDBJ databases">
        <title>Sequencing 25 genomes of Wallemia mellicola.</title>
        <authorList>
            <person name="Gostincar C."/>
        </authorList>
    </citation>
    <scope>NUCLEOTIDE SEQUENCE [LARGE SCALE GENOMIC DNA]</scope>
    <source>
        <strain evidence="7 8">EXF-1262</strain>
        <strain evidence="6 9">EXF-6152</strain>
    </source>
</reference>
<comment type="similarity">
    <text evidence="1">Belongs to the RMI1 family.</text>
</comment>
<proteinExistence type="inferred from homology"/>
<dbReference type="GO" id="GO:0031422">
    <property type="term" value="C:RecQ family helicase-topoisomerase III complex"/>
    <property type="evidence" value="ECO:0007669"/>
    <property type="project" value="TreeGrafter"/>
</dbReference>
<accession>A0A4T0NZF6</accession>
<dbReference type="EMBL" id="SPRC01000014">
    <property type="protein sequence ID" value="TIB80657.1"/>
    <property type="molecule type" value="Genomic_DNA"/>
</dbReference>
<protein>
    <recommendedName>
        <fullName evidence="2">RecQ-mediated genome instability protein 1</fullName>
    </recommendedName>
</protein>
<name>A0A4T0NZF6_9BASI</name>
<feature type="domain" description="RecQ mediated genome instability protein 1 OB-fold" evidence="4">
    <location>
        <begin position="58"/>
        <end position="171"/>
    </location>
</feature>
<organism evidence="7 8">
    <name type="scientific">Wallemia mellicola</name>
    <dbReference type="NCBI Taxonomy" id="1708541"/>
    <lineage>
        <taxon>Eukaryota</taxon>
        <taxon>Fungi</taxon>
        <taxon>Dikarya</taxon>
        <taxon>Basidiomycota</taxon>
        <taxon>Wallemiomycotina</taxon>
        <taxon>Wallemiomycetes</taxon>
        <taxon>Wallemiales</taxon>
        <taxon>Wallemiaceae</taxon>
        <taxon>Wallemia</taxon>
    </lineage>
</organism>
<dbReference type="EMBL" id="SPRH01000014">
    <property type="protein sequence ID" value="TIC01977.1"/>
    <property type="molecule type" value="Genomic_DNA"/>
</dbReference>
<dbReference type="GO" id="GO:0000712">
    <property type="term" value="P:resolution of meiotic recombination intermediates"/>
    <property type="evidence" value="ECO:0007669"/>
    <property type="project" value="TreeGrafter"/>
</dbReference>
<evidence type="ECO:0000313" key="8">
    <source>
        <dbReference type="Proteomes" id="UP000307169"/>
    </source>
</evidence>
<dbReference type="Proteomes" id="UP000307169">
    <property type="component" value="Unassembled WGS sequence"/>
</dbReference>
<dbReference type="Pfam" id="PF21000">
    <property type="entry name" value="RMI1_N_N"/>
    <property type="match status" value="1"/>
</dbReference>
<dbReference type="InterPro" id="IPR013894">
    <property type="entry name" value="RMI1_OB"/>
</dbReference>
<feature type="domain" description="RMI1 N-terminal" evidence="5">
    <location>
        <begin position="11"/>
        <end position="52"/>
    </location>
</feature>
<dbReference type="PANTHER" id="PTHR14790:SF15">
    <property type="entry name" value="RECQ-MEDIATED GENOME INSTABILITY PROTEIN 1"/>
    <property type="match status" value="1"/>
</dbReference>
<dbReference type="SMART" id="SM01161">
    <property type="entry name" value="DUF1767"/>
    <property type="match status" value="1"/>
</dbReference>
<evidence type="ECO:0000313" key="7">
    <source>
        <dbReference type="EMBL" id="TIC01977.1"/>
    </source>
</evidence>
<dbReference type="GO" id="GO:0016604">
    <property type="term" value="C:nuclear body"/>
    <property type="evidence" value="ECO:0007669"/>
    <property type="project" value="TreeGrafter"/>
</dbReference>
<dbReference type="AlphaFoldDB" id="A0A4T0NZF6"/>
<dbReference type="InterPro" id="IPR049363">
    <property type="entry name" value="RMI1_N"/>
</dbReference>
<feature type="region of interest" description="Disordered" evidence="3">
    <location>
        <begin position="190"/>
        <end position="213"/>
    </location>
</feature>
<sequence length="213" mass="23668">MEIKHLYKNNSIDDEWLDSCIDYLRSDMGITNNQELLKQTQLQFINSDLADSTTGGLPSNILELHNKCIFPTPSKGILLQVQSITDVGISSLSLKNNKEQKHTIKLVLSDGRMSVNAFEYAPIPNLSISTTAIGSKVIVKNVQVLHGTLLLTPQSLAFKGGRVEELENNREKIIDNILDKRLGIKPETVQSPAKTRNAEVQRTSNDVIEIDSD</sequence>
<dbReference type="Gene3D" id="2.40.50.770">
    <property type="entry name" value="RecQ-mediated genome instability protein Rmi1, C-terminal domain"/>
    <property type="match status" value="1"/>
</dbReference>
<dbReference type="PANTHER" id="PTHR14790">
    <property type="entry name" value="RECQ-MEDIATED GENOME INSTABILITY PROTEIN 1 RMI1"/>
    <property type="match status" value="1"/>
</dbReference>
<evidence type="ECO:0000313" key="6">
    <source>
        <dbReference type="EMBL" id="TIB80657.1"/>
    </source>
</evidence>
<evidence type="ECO:0000259" key="4">
    <source>
        <dbReference type="Pfam" id="PF08585"/>
    </source>
</evidence>
<dbReference type="GO" id="GO:0000724">
    <property type="term" value="P:double-strand break repair via homologous recombination"/>
    <property type="evidence" value="ECO:0007669"/>
    <property type="project" value="TreeGrafter"/>
</dbReference>